<dbReference type="InterPro" id="IPR050131">
    <property type="entry name" value="Peptidase_S8_subtilisin-like"/>
</dbReference>
<dbReference type="SUPFAM" id="SSF52743">
    <property type="entry name" value="Subtilisin-like"/>
    <property type="match status" value="1"/>
</dbReference>
<evidence type="ECO:0000256" key="1">
    <source>
        <dbReference type="ARBA" id="ARBA00011073"/>
    </source>
</evidence>
<reference evidence="6" key="1">
    <citation type="journal article" date="2015" name="Nature">
        <title>Complex archaea that bridge the gap between prokaryotes and eukaryotes.</title>
        <authorList>
            <person name="Spang A."/>
            <person name="Saw J.H."/>
            <person name="Jorgensen S.L."/>
            <person name="Zaremba-Niedzwiedzka K."/>
            <person name="Martijn J."/>
            <person name="Lind A.E."/>
            <person name="van Eijk R."/>
            <person name="Schleper C."/>
            <person name="Guy L."/>
            <person name="Ettema T.J."/>
        </authorList>
    </citation>
    <scope>NUCLEOTIDE SEQUENCE</scope>
</reference>
<dbReference type="PRINTS" id="PR00723">
    <property type="entry name" value="SUBTILISIN"/>
</dbReference>
<dbReference type="InterPro" id="IPR023828">
    <property type="entry name" value="Peptidase_S8_Ser-AS"/>
</dbReference>
<dbReference type="PROSITE" id="PS51892">
    <property type="entry name" value="SUBTILASE"/>
    <property type="match status" value="1"/>
</dbReference>
<evidence type="ECO:0000259" key="5">
    <source>
        <dbReference type="Pfam" id="PF00082"/>
    </source>
</evidence>
<sequence>VVLQFGFGATGGPHFIMDPTDDNKVVKAITFDLIRPMGHPYLAASPDGRFLYISMGSNTIRSGEYHGAAVAKLNLETYAVSIIPHTGYHPIGIVNTADGRFTYVADGHGTHVTGIVTGNGVNEITNTSGYPSPNRAKGVSPGGGILSGKVCGQFGCSTAGIVAGIEWAVENDAQVINLSLGGGNFGAHCDGDFLAQQVNAAVDAGVVVVASAGNDNDGVSSPACASKAIAVGAVYHADIGEQDYSPTCIDTTTVPDQRVCFSNKGAALDLMAPGAAVLSSYSCHVATLSCASTWYAWIWGTSQSAPHVAGAAALILDANSSLTPAEVKSILESTARDLGPTGRDDLHGWGVIDVDAAVAAATTGVDIALTTDGSVAFGTVALSAAVDTTVGGIDDVQTVEVVTGPANLYVKTTLFTDGSNTWTLDDTTSGDNQVVWEFSTDGIVWEPFTAADPTTFPLDTNVGEGETRNVYFRLTMPTSTSSSNEHGATITVVAVAP</sequence>
<dbReference type="PROSITE" id="PS00138">
    <property type="entry name" value="SUBTILASE_SER"/>
    <property type="match status" value="1"/>
</dbReference>
<dbReference type="Pfam" id="PF00082">
    <property type="entry name" value="Peptidase_S8"/>
    <property type="match status" value="1"/>
</dbReference>
<gene>
    <name evidence="6" type="ORF">LCGC14_1877570</name>
</gene>
<evidence type="ECO:0000256" key="2">
    <source>
        <dbReference type="ARBA" id="ARBA00022670"/>
    </source>
</evidence>
<dbReference type="Gene3D" id="3.40.50.200">
    <property type="entry name" value="Peptidase S8/S53 domain"/>
    <property type="match status" value="1"/>
</dbReference>
<accession>A0A0F9J1S5</accession>
<dbReference type="PROSITE" id="PS00137">
    <property type="entry name" value="SUBTILASE_HIS"/>
    <property type="match status" value="1"/>
</dbReference>
<evidence type="ECO:0000313" key="6">
    <source>
        <dbReference type="EMBL" id="KKL93152.1"/>
    </source>
</evidence>
<feature type="non-terminal residue" evidence="6">
    <location>
        <position position="1"/>
    </location>
</feature>
<keyword evidence="2" id="KW-0645">Protease</keyword>
<dbReference type="GO" id="GO:0006508">
    <property type="term" value="P:proteolysis"/>
    <property type="evidence" value="ECO:0007669"/>
    <property type="project" value="UniProtKB-KW"/>
</dbReference>
<dbReference type="InterPro" id="IPR011045">
    <property type="entry name" value="N2O_reductase_N"/>
</dbReference>
<protein>
    <recommendedName>
        <fullName evidence="5">Peptidase S8/S53 domain-containing protein</fullName>
    </recommendedName>
</protein>
<dbReference type="GO" id="GO:0004252">
    <property type="term" value="F:serine-type endopeptidase activity"/>
    <property type="evidence" value="ECO:0007669"/>
    <property type="project" value="InterPro"/>
</dbReference>
<feature type="domain" description="Peptidase S8/S53" evidence="5">
    <location>
        <begin position="104"/>
        <end position="350"/>
    </location>
</feature>
<evidence type="ECO:0000256" key="4">
    <source>
        <dbReference type="ARBA" id="ARBA00022825"/>
    </source>
</evidence>
<dbReference type="InterPro" id="IPR000209">
    <property type="entry name" value="Peptidase_S8/S53_dom"/>
</dbReference>
<dbReference type="InterPro" id="IPR036852">
    <property type="entry name" value="Peptidase_S8/S53_dom_sf"/>
</dbReference>
<dbReference type="PANTHER" id="PTHR43806">
    <property type="entry name" value="PEPTIDASE S8"/>
    <property type="match status" value="1"/>
</dbReference>
<keyword evidence="3" id="KW-0378">Hydrolase</keyword>
<dbReference type="EMBL" id="LAZR01019270">
    <property type="protein sequence ID" value="KKL93152.1"/>
    <property type="molecule type" value="Genomic_DNA"/>
</dbReference>
<comment type="caution">
    <text evidence="6">The sequence shown here is derived from an EMBL/GenBank/DDBJ whole genome shotgun (WGS) entry which is preliminary data.</text>
</comment>
<organism evidence="6">
    <name type="scientific">marine sediment metagenome</name>
    <dbReference type="NCBI Taxonomy" id="412755"/>
    <lineage>
        <taxon>unclassified sequences</taxon>
        <taxon>metagenomes</taxon>
        <taxon>ecological metagenomes</taxon>
    </lineage>
</organism>
<dbReference type="SUPFAM" id="SSF50974">
    <property type="entry name" value="Nitrous oxide reductase, N-terminal domain"/>
    <property type="match status" value="1"/>
</dbReference>
<dbReference type="AlphaFoldDB" id="A0A0F9J1S5"/>
<keyword evidence="4" id="KW-0720">Serine protease</keyword>
<dbReference type="InterPro" id="IPR022398">
    <property type="entry name" value="Peptidase_S8_His-AS"/>
</dbReference>
<dbReference type="PANTHER" id="PTHR43806:SF11">
    <property type="entry name" value="CEREVISIN-RELATED"/>
    <property type="match status" value="1"/>
</dbReference>
<dbReference type="InterPro" id="IPR015500">
    <property type="entry name" value="Peptidase_S8_subtilisin-rel"/>
</dbReference>
<name>A0A0F9J1S5_9ZZZZ</name>
<comment type="similarity">
    <text evidence="1">Belongs to the peptidase S8 family.</text>
</comment>
<evidence type="ECO:0000256" key="3">
    <source>
        <dbReference type="ARBA" id="ARBA00022801"/>
    </source>
</evidence>
<proteinExistence type="inferred from homology"/>